<proteinExistence type="predicted"/>
<feature type="transmembrane region" description="Helical" evidence="1">
    <location>
        <begin position="204"/>
        <end position="222"/>
    </location>
</feature>
<evidence type="ECO:0000313" key="2">
    <source>
        <dbReference type="EMBL" id="TCO59848.1"/>
    </source>
</evidence>
<feature type="transmembrane region" description="Helical" evidence="1">
    <location>
        <begin position="55"/>
        <end position="78"/>
    </location>
</feature>
<keyword evidence="3" id="KW-1185">Reference proteome</keyword>
<dbReference type="AlphaFoldDB" id="A0A4R2JRK3"/>
<feature type="transmembrane region" description="Helical" evidence="1">
    <location>
        <begin position="228"/>
        <end position="248"/>
    </location>
</feature>
<keyword evidence="1" id="KW-0812">Transmembrane</keyword>
<dbReference type="OrthoDB" id="529448at2"/>
<accession>A0A4R2JRK3</accession>
<reference evidence="2 3" key="1">
    <citation type="submission" date="2019-03" db="EMBL/GenBank/DDBJ databases">
        <title>Genomic Encyclopedia of Type Strains, Phase IV (KMG-IV): sequencing the most valuable type-strain genomes for metagenomic binning, comparative biology and taxonomic classification.</title>
        <authorList>
            <person name="Goeker M."/>
        </authorList>
    </citation>
    <scope>NUCLEOTIDE SEQUENCE [LARGE SCALE GENOMIC DNA]</scope>
    <source>
        <strain evidence="2 3">DSM 45934</strain>
    </source>
</reference>
<dbReference type="EMBL" id="SLWS01000004">
    <property type="protein sequence ID" value="TCO59848.1"/>
    <property type="molecule type" value="Genomic_DNA"/>
</dbReference>
<comment type="caution">
    <text evidence="2">The sequence shown here is derived from an EMBL/GenBank/DDBJ whole genome shotgun (WGS) entry which is preliminary data.</text>
</comment>
<sequence length="314" mass="34564">MKLDGLLKPLSEGRRFFLVSYLPTCAGLLYLLLLVWAGAWGWLDHAMSFAAAWRTITGLGVGEVVAIVVAVTVVALMVQPFQLAMMRVLEGAWPKWLGAGLGLRIQRCRKERLVAAAELPQGVEKLPDDTVQKAGAAGDELRRRFPLPDHLLRPTALGNVLAAMEDSAGRAYGLDAVAAWPRLYPVLGEQVKAIVDDRRDALDAAARLAVTMMITTVAAAVLLGWQGWWLLLALAPLVVSIVAFRGTVQAALAYSEAVHVAFDLHRFDMLTALRTKLPENTKTERQTNERWCDLWRQGVPLSTDFVYVTDKKEP</sequence>
<gene>
    <name evidence="2" type="ORF">EV192_104691</name>
</gene>
<keyword evidence="1" id="KW-0472">Membrane</keyword>
<dbReference type="RefSeq" id="WP_132118054.1">
    <property type="nucleotide sequence ID" value="NZ_SLWS01000004.1"/>
</dbReference>
<protein>
    <submittedName>
        <fullName evidence="2">Uncharacterized protein</fullName>
    </submittedName>
</protein>
<keyword evidence="1" id="KW-1133">Transmembrane helix</keyword>
<name>A0A4R2JRK3_9PSEU</name>
<feature type="transmembrane region" description="Helical" evidence="1">
    <location>
        <begin position="21"/>
        <end position="43"/>
    </location>
</feature>
<organism evidence="2 3">
    <name type="scientific">Actinocrispum wychmicini</name>
    <dbReference type="NCBI Taxonomy" id="1213861"/>
    <lineage>
        <taxon>Bacteria</taxon>
        <taxon>Bacillati</taxon>
        <taxon>Actinomycetota</taxon>
        <taxon>Actinomycetes</taxon>
        <taxon>Pseudonocardiales</taxon>
        <taxon>Pseudonocardiaceae</taxon>
        <taxon>Actinocrispum</taxon>
    </lineage>
</organism>
<evidence type="ECO:0000256" key="1">
    <source>
        <dbReference type="SAM" id="Phobius"/>
    </source>
</evidence>
<dbReference type="Proteomes" id="UP000295680">
    <property type="component" value="Unassembled WGS sequence"/>
</dbReference>
<evidence type="ECO:0000313" key="3">
    <source>
        <dbReference type="Proteomes" id="UP000295680"/>
    </source>
</evidence>